<dbReference type="eggNOG" id="ENOG50332I8">
    <property type="taxonomic scope" value="Bacteria"/>
</dbReference>
<keyword evidence="2" id="KW-1185">Reference proteome</keyword>
<proteinExistence type="predicted"/>
<dbReference type="HOGENOM" id="CLU_127019_0_0_4"/>
<name>A1WPA2_VEREI</name>
<gene>
    <name evidence="1" type="ordered locus">Veis_3747</name>
</gene>
<accession>A1WPA2</accession>
<dbReference type="Proteomes" id="UP000000374">
    <property type="component" value="Chromosome"/>
</dbReference>
<sequence length="187" mass="20886">MADEPGLDAYPKLQGHILSRKEFGPLLRSRARAKHQAEWRDLIRALAAMPPSSAELAERFHTQWHVCHHFLRELVADDDLLLPMLRVWLPRYEGPDMVLYRGENIDRFEAGRIGTAWSDKLETADMFAQGLNAVGKGGVILRTLAPAAAIIAGPSWHSAQWLGESEFTVDSGKLGKIQAVARFKPSH</sequence>
<dbReference type="EMBL" id="CP000542">
    <property type="protein sequence ID" value="ABM59459.1"/>
    <property type="molecule type" value="Genomic_DNA"/>
</dbReference>
<protein>
    <submittedName>
        <fullName evidence="1">Uncharacterized protein</fullName>
    </submittedName>
</protein>
<dbReference type="KEGG" id="vei:Veis_3747"/>
<reference evidence="2" key="1">
    <citation type="submission" date="2006-12" db="EMBL/GenBank/DDBJ databases">
        <title>Complete sequence of chromosome 1 of Verminephrobacter eiseniae EF01-2.</title>
        <authorList>
            <person name="Copeland A."/>
            <person name="Lucas S."/>
            <person name="Lapidus A."/>
            <person name="Barry K."/>
            <person name="Detter J.C."/>
            <person name="Glavina del Rio T."/>
            <person name="Dalin E."/>
            <person name="Tice H."/>
            <person name="Pitluck S."/>
            <person name="Chertkov O."/>
            <person name="Brettin T."/>
            <person name="Bruce D."/>
            <person name="Han C."/>
            <person name="Tapia R."/>
            <person name="Gilna P."/>
            <person name="Schmutz J."/>
            <person name="Larimer F."/>
            <person name="Land M."/>
            <person name="Hauser L."/>
            <person name="Kyrpides N."/>
            <person name="Kim E."/>
            <person name="Stahl D."/>
            <person name="Richardson P."/>
        </authorList>
    </citation>
    <scope>NUCLEOTIDE SEQUENCE [LARGE SCALE GENOMIC DNA]</scope>
    <source>
        <strain evidence="2">EF01-2</strain>
    </source>
</reference>
<dbReference type="OrthoDB" id="7062066at2"/>
<dbReference type="AlphaFoldDB" id="A1WPA2"/>
<evidence type="ECO:0000313" key="2">
    <source>
        <dbReference type="Proteomes" id="UP000000374"/>
    </source>
</evidence>
<dbReference type="RefSeq" id="WP_011811448.1">
    <property type="nucleotide sequence ID" value="NC_008786.1"/>
</dbReference>
<evidence type="ECO:0000313" key="1">
    <source>
        <dbReference type="EMBL" id="ABM59459.1"/>
    </source>
</evidence>
<dbReference type="GeneID" id="76462120"/>
<organism evidence="1 2">
    <name type="scientific">Verminephrobacter eiseniae (strain EF01-2)</name>
    <dbReference type="NCBI Taxonomy" id="391735"/>
    <lineage>
        <taxon>Bacteria</taxon>
        <taxon>Pseudomonadati</taxon>
        <taxon>Pseudomonadota</taxon>
        <taxon>Betaproteobacteria</taxon>
        <taxon>Burkholderiales</taxon>
        <taxon>Comamonadaceae</taxon>
        <taxon>Verminephrobacter</taxon>
    </lineage>
</organism>